<accession>U5PVK6</accession>
<keyword evidence="2" id="KW-1185">Reference proteome</keyword>
<dbReference type="KEGG" id="vg:18158551"/>
<organism evidence="1 2">
    <name type="scientific">Bacillus phage Page</name>
    <dbReference type="NCBI Taxonomy" id="1406786"/>
    <lineage>
        <taxon>Viruses</taxon>
        <taxon>Duplodnaviria</taxon>
        <taxon>Heunggongvirae</taxon>
        <taxon>Uroviricota</taxon>
        <taxon>Caudoviricetes</taxon>
        <taxon>Pagevirus</taxon>
        <taxon>Pagevirus page</taxon>
    </lineage>
</organism>
<evidence type="ECO:0000313" key="2">
    <source>
        <dbReference type="Proteomes" id="UP000017653"/>
    </source>
</evidence>
<proteinExistence type="predicted"/>
<dbReference type="EMBL" id="KF669655">
    <property type="protein sequence ID" value="AGY47969.1"/>
    <property type="molecule type" value="Genomic_DNA"/>
</dbReference>
<sequence>MMIYFEQLNVVTVAYMQACMEIWKGRFTHE</sequence>
<dbReference type="RefSeq" id="YP_008770554.1">
    <property type="nucleotide sequence ID" value="NC_022764.1"/>
</dbReference>
<name>U5PVK6_9CAUD</name>
<reference evidence="1 2" key="1">
    <citation type="journal article" date="2014" name="Genome Announc.">
        <title>Complete Genome of Bacillus megaterium Podophage Page.</title>
        <authorList>
            <person name="Lopez M.S."/>
            <person name="Hodde M.K."/>
            <person name="Chamakura K.R."/>
            <person name="Kuty Everett G.F."/>
        </authorList>
    </citation>
    <scope>NUCLEOTIDE SEQUENCE [LARGE SCALE GENOMIC DNA]</scope>
</reference>
<dbReference type="GeneID" id="18158551"/>
<evidence type="ECO:0000313" key="1">
    <source>
        <dbReference type="EMBL" id="AGY47969.1"/>
    </source>
</evidence>
<dbReference type="Proteomes" id="UP000017653">
    <property type="component" value="Segment"/>
</dbReference>
<gene>
    <name evidence="1" type="ORF">Page_47</name>
</gene>
<dbReference type="OrthoDB" id="28460at10239"/>
<protein>
    <submittedName>
        <fullName evidence="1">Uncharacterized protein</fullName>
    </submittedName>
</protein>